<dbReference type="InterPro" id="IPR019557">
    <property type="entry name" value="AminoTfrase-like_pln_mobile"/>
</dbReference>
<comment type="caution">
    <text evidence="2">The sequence shown here is derived from an EMBL/GenBank/DDBJ whole genome shotgun (WGS) entry which is preliminary data.</text>
</comment>
<dbReference type="PANTHER" id="PTHR46033:SF8">
    <property type="entry name" value="PROTEIN MAINTENANCE OF MERISTEMS-LIKE"/>
    <property type="match status" value="1"/>
</dbReference>
<dbReference type="Pfam" id="PF10536">
    <property type="entry name" value="PMD"/>
    <property type="match status" value="1"/>
</dbReference>
<gene>
    <name evidence="2" type="ORF">Ahy_B06g079836</name>
</gene>
<sequence length="176" mass="20457">MGDNPDRLYCLDGVAHIAGVINEEAHRCITSMRRQQGMRLDEKIVPYLQMAGLYHLARLNEIWFRLDEPLASAFVERWRPETHVFHMPFGECTITLQDVAYQLGLSIDGHYVSGCLTEFERYIEDGHLAWVWFEELLGVLPHANCIDKFTVRCSWMHNTFRELPDGANDATVRRYV</sequence>
<dbReference type="Proteomes" id="UP000289738">
    <property type="component" value="Chromosome B06"/>
</dbReference>
<dbReference type="PANTHER" id="PTHR46033">
    <property type="entry name" value="PROTEIN MAIN-LIKE 2"/>
    <property type="match status" value="1"/>
</dbReference>
<protein>
    <recommendedName>
        <fullName evidence="1">Aminotransferase-like plant mobile domain-containing protein</fullName>
    </recommendedName>
</protein>
<dbReference type="InterPro" id="IPR044824">
    <property type="entry name" value="MAIN-like"/>
</dbReference>
<feature type="domain" description="Aminotransferase-like plant mobile" evidence="1">
    <location>
        <begin position="52"/>
        <end position="161"/>
    </location>
</feature>
<proteinExistence type="predicted"/>
<name>A0A444YG94_ARAHY</name>
<evidence type="ECO:0000313" key="2">
    <source>
        <dbReference type="EMBL" id="RYR00962.1"/>
    </source>
</evidence>
<evidence type="ECO:0000259" key="1">
    <source>
        <dbReference type="Pfam" id="PF10536"/>
    </source>
</evidence>
<dbReference type="EMBL" id="SDMP01000016">
    <property type="protein sequence ID" value="RYR00962.1"/>
    <property type="molecule type" value="Genomic_DNA"/>
</dbReference>
<reference evidence="2 3" key="1">
    <citation type="submission" date="2019-01" db="EMBL/GenBank/DDBJ databases">
        <title>Sequencing of cultivated peanut Arachis hypogaea provides insights into genome evolution and oil improvement.</title>
        <authorList>
            <person name="Chen X."/>
        </authorList>
    </citation>
    <scope>NUCLEOTIDE SEQUENCE [LARGE SCALE GENOMIC DNA]</scope>
    <source>
        <strain evidence="3">cv. Fuhuasheng</strain>
        <tissue evidence="2">Leaves</tissue>
    </source>
</reference>
<organism evidence="2 3">
    <name type="scientific">Arachis hypogaea</name>
    <name type="common">Peanut</name>
    <dbReference type="NCBI Taxonomy" id="3818"/>
    <lineage>
        <taxon>Eukaryota</taxon>
        <taxon>Viridiplantae</taxon>
        <taxon>Streptophyta</taxon>
        <taxon>Embryophyta</taxon>
        <taxon>Tracheophyta</taxon>
        <taxon>Spermatophyta</taxon>
        <taxon>Magnoliopsida</taxon>
        <taxon>eudicotyledons</taxon>
        <taxon>Gunneridae</taxon>
        <taxon>Pentapetalae</taxon>
        <taxon>rosids</taxon>
        <taxon>fabids</taxon>
        <taxon>Fabales</taxon>
        <taxon>Fabaceae</taxon>
        <taxon>Papilionoideae</taxon>
        <taxon>50 kb inversion clade</taxon>
        <taxon>dalbergioids sensu lato</taxon>
        <taxon>Dalbergieae</taxon>
        <taxon>Pterocarpus clade</taxon>
        <taxon>Arachis</taxon>
    </lineage>
</organism>
<accession>A0A444YG94</accession>
<evidence type="ECO:0000313" key="3">
    <source>
        <dbReference type="Proteomes" id="UP000289738"/>
    </source>
</evidence>
<keyword evidence="3" id="KW-1185">Reference proteome</keyword>
<dbReference type="AlphaFoldDB" id="A0A444YG94"/>
<dbReference type="GO" id="GO:0010073">
    <property type="term" value="P:meristem maintenance"/>
    <property type="evidence" value="ECO:0007669"/>
    <property type="project" value="InterPro"/>
</dbReference>